<proteinExistence type="predicted"/>
<organism evidence="7 8">
    <name type="scientific">Biomphalaria glabrata</name>
    <name type="common">Bloodfluke planorb</name>
    <name type="synonym">Freshwater snail</name>
    <dbReference type="NCBI Taxonomy" id="6526"/>
    <lineage>
        <taxon>Eukaryota</taxon>
        <taxon>Metazoa</taxon>
        <taxon>Spiralia</taxon>
        <taxon>Lophotrochozoa</taxon>
        <taxon>Mollusca</taxon>
        <taxon>Gastropoda</taxon>
        <taxon>Heterobranchia</taxon>
        <taxon>Euthyneura</taxon>
        <taxon>Panpulmonata</taxon>
        <taxon>Hygrophila</taxon>
        <taxon>Lymnaeoidea</taxon>
        <taxon>Planorbidae</taxon>
        <taxon>Biomphalaria</taxon>
    </lineage>
</organism>
<name>A0A9W3AIV1_BIOGL</name>
<evidence type="ECO:0000256" key="4">
    <source>
        <dbReference type="SAM" id="MobiDB-lite"/>
    </source>
</evidence>
<gene>
    <name evidence="8" type="primary">LOC106066310</name>
</gene>
<feature type="domain" description="Fucolectin tachylectin-4 pentraxin-1" evidence="6">
    <location>
        <begin position="190"/>
        <end position="332"/>
    </location>
</feature>
<dbReference type="OrthoDB" id="10252017at2759"/>
<dbReference type="GO" id="GO:0046872">
    <property type="term" value="F:metal ion binding"/>
    <property type="evidence" value="ECO:0007669"/>
    <property type="project" value="UniProtKB-KW"/>
</dbReference>
<keyword evidence="7" id="KW-1185">Reference proteome</keyword>
<dbReference type="InterPro" id="IPR052108">
    <property type="entry name" value="MEGF/SIB"/>
</dbReference>
<dbReference type="SUPFAM" id="SSF49785">
    <property type="entry name" value="Galactose-binding domain-like"/>
    <property type="match status" value="1"/>
</dbReference>
<dbReference type="Proteomes" id="UP001165740">
    <property type="component" value="Chromosome 5"/>
</dbReference>
<evidence type="ECO:0000259" key="6">
    <source>
        <dbReference type="SMART" id="SM00607"/>
    </source>
</evidence>
<dbReference type="SMART" id="SM00607">
    <property type="entry name" value="FTP"/>
    <property type="match status" value="1"/>
</dbReference>
<dbReference type="AlphaFoldDB" id="A0A9W3AIV1"/>
<keyword evidence="5" id="KW-1133">Transmembrane helix</keyword>
<dbReference type="OMA" id="NESSCNG"/>
<evidence type="ECO:0000313" key="8">
    <source>
        <dbReference type="RefSeq" id="XP_055887207.1"/>
    </source>
</evidence>
<evidence type="ECO:0000313" key="7">
    <source>
        <dbReference type="Proteomes" id="UP001165740"/>
    </source>
</evidence>
<sequence>MLTVMVVHTKKELCVCALYVLCIHMIKSQDGWFGPNKEFKCHCESSCSSDGSCLGNGKCARGWFGLKCQYQDLTILENTVTTPNVSMLTDRDDRTCMNISGQTIVITFNRTYVFTWLRATLNDSASLPGLTVQFSKTTSMTSKLECQNQKNFLVDNSTLDIQCDLSEAIQTVIITGTGPTSLCSLYINGGRNVALKQRTWQTSDYSEPAAGTFNASKAVDGNTSSNFYGVLSCSHTNDFDPRPMWSVTFPLSEITRYVIYNRDDLVINRLAKFVLSGEDSAIQKFSYVDASDTGIPVYIVTDPAKNNLTQVKINTTQFVTLCEVEIYGECIAGTYTTAGLQCTNCPATCQNICHLDSGSCSICFGNSNPPACTLACPAGQWGVNCTNTCSVNCYGQSCDKTTGICDKGCQGFSDPPSCTTECAKGNWGPNCQFDCRNNCFNLSCDRRTGKCDNGCDGFMDPPDCIVECKAGKWGRNCVNECSSKCKNQSCDRVTGLCEYICDSLTDLSCPADCPKGYHGSNCTLDCSSTCKDLLCNRLGYCIACVSDYTGRYCEKVQLGLASDTSGLTFSSGIGIGVAVGAVVIILIVVAIVIICRTRLTALRNSSNENIKPGTRLQNYDNVKQINEYNHSYERSRSTFEEVQSDKKDERKGNKTIHYENTSNTVYETIG</sequence>
<accession>A0A9W3AIV1</accession>
<dbReference type="RefSeq" id="XP_055887207.1">
    <property type="nucleotide sequence ID" value="XM_056031232.1"/>
</dbReference>
<reference evidence="8" key="1">
    <citation type="submission" date="2025-08" db="UniProtKB">
        <authorList>
            <consortium name="RefSeq"/>
        </authorList>
    </citation>
    <scope>IDENTIFICATION</scope>
</reference>
<keyword evidence="3" id="KW-1015">Disulfide bond</keyword>
<dbReference type="GeneID" id="106066310"/>
<protein>
    <submittedName>
        <fullName evidence="8">Uncharacterized protein LOC106066310 isoform X1</fullName>
    </submittedName>
</protein>
<evidence type="ECO:0000256" key="1">
    <source>
        <dbReference type="ARBA" id="ARBA00022723"/>
    </source>
</evidence>
<dbReference type="InterPro" id="IPR006585">
    <property type="entry name" value="FTP1"/>
</dbReference>
<feature type="transmembrane region" description="Helical" evidence="5">
    <location>
        <begin position="573"/>
        <end position="595"/>
    </location>
</feature>
<dbReference type="Gene3D" id="2.60.120.260">
    <property type="entry name" value="Galactose-binding domain-like"/>
    <property type="match status" value="1"/>
</dbReference>
<keyword evidence="5" id="KW-0812">Transmembrane</keyword>
<evidence type="ECO:0000256" key="5">
    <source>
        <dbReference type="SAM" id="Phobius"/>
    </source>
</evidence>
<feature type="compositionally biased region" description="Basic and acidic residues" evidence="4">
    <location>
        <begin position="636"/>
        <end position="652"/>
    </location>
</feature>
<keyword evidence="1" id="KW-0479">Metal-binding</keyword>
<evidence type="ECO:0000256" key="3">
    <source>
        <dbReference type="ARBA" id="ARBA00023157"/>
    </source>
</evidence>
<keyword evidence="2" id="KW-0106">Calcium</keyword>
<dbReference type="PANTHER" id="PTHR24035:SF109">
    <property type="entry name" value="PROTEIN DRAPER"/>
    <property type="match status" value="1"/>
</dbReference>
<dbReference type="InterPro" id="IPR008979">
    <property type="entry name" value="Galactose-bd-like_sf"/>
</dbReference>
<keyword evidence="5" id="KW-0472">Membrane</keyword>
<evidence type="ECO:0000256" key="2">
    <source>
        <dbReference type="ARBA" id="ARBA00022837"/>
    </source>
</evidence>
<feature type="region of interest" description="Disordered" evidence="4">
    <location>
        <begin position="636"/>
        <end position="655"/>
    </location>
</feature>
<dbReference type="Gene3D" id="2.170.300.10">
    <property type="entry name" value="Tie2 ligand-binding domain superfamily"/>
    <property type="match status" value="1"/>
</dbReference>
<dbReference type="PANTHER" id="PTHR24035">
    <property type="entry name" value="MULTIPLE EPIDERMAL GROWTH FACTOR-LIKE DOMAINS PROTEIN"/>
    <property type="match status" value="1"/>
</dbReference>